<dbReference type="EMBL" id="JAXOVC010000009">
    <property type="protein sequence ID" value="KAK4497105.1"/>
    <property type="molecule type" value="Genomic_DNA"/>
</dbReference>
<organism evidence="1 2">
    <name type="scientific">Zasmidium cellare</name>
    <name type="common">Wine cellar mold</name>
    <name type="synonym">Racodium cellare</name>
    <dbReference type="NCBI Taxonomy" id="395010"/>
    <lineage>
        <taxon>Eukaryota</taxon>
        <taxon>Fungi</taxon>
        <taxon>Dikarya</taxon>
        <taxon>Ascomycota</taxon>
        <taxon>Pezizomycotina</taxon>
        <taxon>Dothideomycetes</taxon>
        <taxon>Dothideomycetidae</taxon>
        <taxon>Mycosphaerellales</taxon>
        <taxon>Mycosphaerellaceae</taxon>
        <taxon>Zasmidium</taxon>
    </lineage>
</organism>
<keyword evidence="2" id="KW-1185">Reference proteome</keyword>
<protein>
    <submittedName>
        <fullName evidence="1">Uncharacterized protein</fullName>
    </submittedName>
</protein>
<proteinExistence type="predicted"/>
<accession>A0ABR0E6P0</accession>
<evidence type="ECO:0000313" key="1">
    <source>
        <dbReference type="EMBL" id="KAK4497105.1"/>
    </source>
</evidence>
<evidence type="ECO:0000313" key="2">
    <source>
        <dbReference type="Proteomes" id="UP001305779"/>
    </source>
</evidence>
<reference evidence="1 2" key="1">
    <citation type="journal article" date="2023" name="G3 (Bethesda)">
        <title>A chromosome-level genome assembly of Zasmidium syzygii isolated from banana leaves.</title>
        <authorList>
            <person name="van Westerhoven A.C."/>
            <person name="Mehrabi R."/>
            <person name="Talebi R."/>
            <person name="Steentjes M.B.F."/>
            <person name="Corcolon B."/>
            <person name="Chong P.A."/>
            <person name="Kema G.H.J."/>
            <person name="Seidl M.F."/>
        </authorList>
    </citation>
    <scope>NUCLEOTIDE SEQUENCE [LARGE SCALE GENOMIC DNA]</scope>
    <source>
        <strain evidence="1 2">P124</strain>
    </source>
</reference>
<comment type="caution">
    <text evidence="1">The sequence shown here is derived from an EMBL/GenBank/DDBJ whole genome shotgun (WGS) entry which is preliminary data.</text>
</comment>
<dbReference type="Proteomes" id="UP001305779">
    <property type="component" value="Unassembled WGS sequence"/>
</dbReference>
<gene>
    <name evidence="1" type="ORF">PRZ48_011555</name>
</gene>
<sequence>MRPDQLRNYLDQLLSDPSRKDNPSFRLALEATGGFVSFERGENRPHLDKDAAALFTIMVHCVQRSWLNLFAEINRTHTLAMGLLGVLAALGKSEIESRVIGKIQQIVGSDDAVRCLQAHLLMAVQIWLAGQRELDSAFKLADAVTRM</sequence>
<name>A0ABR0E6P0_ZASCE</name>